<dbReference type="GO" id="GO:0005886">
    <property type="term" value="C:plasma membrane"/>
    <property type="evidence" value="ECO:0007669"/>
    <property type="project" value="UniProtKB-SubCell"/>
</dbReference>
<comment type="subcellular location">
    <subcellularLocation>
        <location evidence="1">Cell membrane</location>
        <topology evidence="1">Multi-pass membrane protein</topology>
    </subcellularLocation>
</comment>
<dbReference type="CDD" id="cd17473">
    <property type="entry name" value="MFS_arabinose_efflux_permease_like"/>
    <property type="match status" value="1"/>
</dbReference>
<dbReference type="PROSITE" id="PS50850">
    <property type="entry name" value="MFS"/>
    <property type="match status" value="1"/>
</dbReference>
<feature type="transmembrane region" description="Helical" evidence="6">
    <location>
        <begin position="58"/>
        <end position="80"/>
    </location>
</feature>
<name>A0A6L5Z3I2_9RHOB</name>
<evidence type="ECO:0000256" key="3">
    <source>
        <dbReference type="ARBA" id="ARBA00022692"/>
    </source>
</evidence>
<keyword evidence="5 6" id="KW-0472">Membrane</keyword>
<evidence type="ECO:0000256" key="4">
    <source>
        <dbReference type="ARBA" id="ARBA00022989"/>
    </source>
</evidence>
<dbReference type="InterPro" id="IPR036259">
    <property type="entry name" value="MFS_trans_sf"/>
</dbReference>
<dbReference type="Gene3D" id="1.20.1250.20">
    <property type="entry name" value="MFS general substrate transporter like domains"/>
    <property type="match status" value="1"/>
</dbReference>
<feature type="transmembrane region" description="Helical" evidence="6">
    <location>
        <begin position="308"/>
        <end position="330"/>
    </location>
</feature>
<keyword evidence="9" id="KW-1185">Reference proteome</keyword>
<dbReference type="InterPro" id="IPR020846">
    <property type="entry name" value="MFS_dom"/>
</dbReference>
<reference evidence="8 9" key="1">
    <citation type="submission" date="2019-10" db="EMBL/GenBank/DDBJ databases">
        <title>Cognatihalovulum marinum gen. nov. sp. nov., a new member of the family Rhodobacteraceae isolated from deep seawater of the Northwest Indian Ocean.</title>
        <authorList>
            <person name="Ruan C."/>
            <person name="Wang J."/>
            <person name="Zheng X."/>
            <person name="Song L."/>
            <person name="Zhu Y."/>
            <person name="Huang Y."/>
            <person name="Lu Z."/>
            <person name="Du W."/>
            <person name="Huang L."/>
            <person name="Dai X."/>
        </authorList>
    </citation>
    <scope>NUCLEOTIDE SEQUENCE [LARGE SCALE GENOMIC DNA]</scope>
    <source>
        <strain evidence="8 9">2CG4</strain>
    </source>
</reference>
<keyword evidence="4 6" id="KW-1133">Transmembrane helix</keyword>
<feature type="transmembrane region" description="Helical" evidence="6">
    <location>
        <begin position="282"/>
        <end position="302"/>
    </location>
</feature>
<feature type="transmembrane region" description="Helical" evidence="6">
    <location>
        <begin position="371"/>
        <end position="393"/>
    </location>
</feature>
<proteinExistence type="predicted"/>
<protein>
    <submittedName>
        <fullName evidence="8">MFS transporter</fullName>
    </submittedName>
</protein>
<feature type="transmembrane region" description="Helical" evidence="6">
    <location>
        <begin position="219"/>
        <end position="241"/>
    </location>
</feature>
<feature type="domain" description="Major facilitator superfamily (MFS) profile" evidence="7">
    <location>
        <begin position="20"/>
        <end position="401"/>
    </location>
</feature>
<organism evidence="8 9">
    <name type="scientific">Halovulum marinum</name>
    <dbReference type="NCBI Taxonomy" id="2662447"/>
    <lineage>
        <taxon>Bacteria</taxon>
        <taxon>Pseudomonadati</taxon>
        <taxon>Pseudomonadota</taxon>
        <taxon>Alphaproteobacteria</taxon>
        <taxon>Rhodobacterales</taxon>
        <taxon>Paracoccaceae</taxon>
        <taxon>Halovulum</taxon>
    </lineage>
</organism>
<dbReference type="RefSeq" id="WP_154447986.1">
    <property type="nucleotide sequence ID" value="NZ_WIND01000016.1"/>
</dbReference>
<dbReference type="PANTHER" id="PTHR43124:SF3">
    <property type="entry name" value="CHLORAMPHENICOL EFFLUX PUMP RV0191"/>
    <property type="match status" value="1"/>
</dbReference>
<evidence type="ECO:0000313" key="8">
    <source>
        <dbReference type="EMBL" id="MSU91133.1"/>
    </source>
</evidence>
<feature type="transmembrane region" description="Helical" evidence="6">
    <location>
        <begin position="113"/>
        <end position="135"/>
    </location>
</feature>
<dbReference type="InterPro" id="IPR050189">
    <property type="entry name" value="MFS_Efflux_Transporters"/>
</dbReference>
<dbReference type="SUPFAM" id="SSF103473">
    <property type="entry name" value="MFS general substrate transporter"/>
    <property type="match status" value="1"/>
</dbReference>
<dbReference type="Pfam" id="PF07690">
    <property type="entry name" value="MFS_1"/>
    <property type="match status" value="1"/>
</dbReference>
<keyword evidence="3 6" id="KW-0812">Transmembrane</keyword>
<feature type="transmembrane region" description="Helical" evidence="6">
    <location>
        <begin position="176"/>
        <end position="195"/>
    </location>
</feature>
<feature type="transmembrane region" description="Helical" evidence="6">
    <location>
        <begin position="253"/>
        <end position="275"/>
    </location>
</feature>
<evidence type="ECO:0000256" key="1">
    <source>
        <dbReference type="ARBA" id="ARBA00004651"/>
    </source>
</evidence>
<comment type="caution">
    <text evidence="8">The sequence shown here is derived from an EMBL/GenBank/DDBJ whole genome shotgun (WGS) entry which is preliminary data.</text>
</comment>
<feature type="transmembrane region" description="Helical" evidence="6">
    <location>
        <begin position="87"/>
        <end position="107"/>
    </location>
</feature>
<feature type="transmembrane region" description="Helical" evidence="6">
    <location>
        <begin position="147"/>
        <end position="170"/>
    </location>
</feature>
<keyword evidence="2" id="KW-1003">Cell membrane</keyword>
<evidence type="ECO:0000259" key="7">
    <source>
        <dbReference type="PROSITE" id="PS50850"/>
    </source>
</evidence>
<evidence type="ECO:0000256" key="6">
    <source>
        <dbReference type="SAM" id="Phobius"/>
    </source>
</evidence>
<evidence type="ECO:0000313" key="9">
    <source>
        <dbReference type="Proteomes" id="UP000474957"/>
    </source>
</evidence>
<gene>
    <name evidence="8" type="ORF">GE300_16210</name>
</gene>
<evidence type="ECO:0000256" key="2">
    <source>
        <dbReference type="ARBA" id="ARBA00022475"/>
    </source>
</evidence>
<dbReference type="AlphaFoldDB" id="A0A6L5Z3I2"/>
<feature type="transmembrane region" description="Helical" evidence="6">
    <location>
        <begin position="19"/>
        <end position="38"/>
    </location>
</feature>
<dbReference type="PANTHER" id="PTHR43124">
    <property type="entry name" value="PURINE EFFLUX PUMP PBUE"/>
    <property type="match status" value="1"/>
</dbReference>
<dbReference type="EMBL" id="WIND01000016">
    <property type="protein sequence ID" value="MSU91133.1"/>
    <property type="molecule type" value="Genomic_DNA"/>
</dbReference>
<sequence>MTASIADAGPVPVQDPGRVGVAVLLFCSMMTVMAGATISPSLPQMVLAFQDTPDAGILVRLVITITSLAIALTAMPVGALADRIGRIPLLTGGIALYVAAGTAGLWVDQLGALLASRVALGMAVAAIMTTATALIGDYFDGERRGRILGWQGSAMGFGGVVFITLGGLLAQTGWRGPFWVYAIPIVLLAAVPLILHEPARLRPGTPGQSAGREPQGPRFLLYAAAFLVMAGFYAVPVQMPFLLAEQGHPEPRVAGLALGTVTLVSALASLNFGAVTRRLRPGLVVPLATAAAGAGVLIAGLAPALPLTFAGLALTGLGLGLTMPGLPSFLMRITPRARMGRVMGGFTTAIFLGQFASPLLLQPAIARAGTAAGVASAAVLFAAAAALLRLIALRYRVAQAAAR</sequence>
<feature type="transmembrane region" description="Helical" evidence="6">
    <location>
        <begin position="342"/>
        <end position="365"/>
    </location>
</feature>
<dbReference type="Proteomes" id="UP000474957">
    <property type="component" value="Unassembled WGS sequence"/>
</dbReference>
<dbReference type="GO" id="GO:0022857">
    <property type="term" value="F:transmembrane transporter activity"/>
    <property type="evidence" value="ECO:0007669"/>
    <property type="project" value="InterPro"/>
</dbReference>
<evidence type="ECO:0000256" key="5">
    <source>
        <dbReference type="ARBA" id="ARBA00023136"/>
    </source>
</evidence>
<dbReference type="InterPro" id="IPR011701">
    <property type="entry name" value="MFS"/>
</dbReference>
<accession>A0A6L5Z3I2</accession>